<organism evidence="2">
    <name type="scientific">uncultured Thermomicrobiales bacterium</name>
    <dbReference type="NCBI Taxonomy" id="1645740"/>
    <lineage>
        <taxon>Bacteria</taxon>
        <taxon>Pseudomonadati</taxon>
        <taxon>Thermomicrobiota</taxon>
        <taxon>Thermomicrobia</taxon>
        <taxon>Thermomicrobiales</taxon>
        <taxon>environmental samples</taxon>
    </lineage>
</organism>
<dbReference type="AlphaFoldDB" id="A0A6J4VRA2"/>
<gene>
    <name evidence="2" type="ORF">AVDCRST_MAG87-3572</name>
</gene>
<feature type="non-terminal residue" evidence="2">
    <location>
        <position position="134"/>
    </location>
</feature>
<accession>A0A6J4VRA2</accession>
<sequence>EPRRTPPRLGLRVPRRPRRRCARRLRAVGVRSLAGRSRDRMGWRTVHDRRRSGLPAQGEYQWWSSVRTRGSELRYRRAAALGETPDDVRQLPPHRLPLGWLSRLGPNPPARRGRTVGALSGRPGRDRGRAPPDL</sequence>
<feature type="compositionally biased region" description="Basic and acidic residues" evidence="1">
    <location>
        <begin position="123"/>
        <end position="134"/>
    </location>
</feature>
<evidence type="ECO:0000313" key="2">
    <source>
        <dbReference type="EMBL" id="CAA9582767.1"/>
    </source>
</evidence>
<dbReference type="EMBL" id="CADCWJ010000784">
    <property type="protein sequence ID" value="CAA9582767.1"/>
    <property type="molecule type" value="Genomic_DNA"/>
</dbReference>
<proteinExistence type="predicted"/>
<feature type="non-terminal residue" evidence="2">
    <location>
        <position position="1"/>
    </location>
</feature>
<reference evidence="2" key="1">
    <citation type="submission" date="2020-02" db="EMBL/GenBank/DDBJ databases">
        <authorList>
            <person name="Meier V. D."/>
        </authorList>
    </citation>
    <scope>NUCLEOTIDE SEQUENCE</scope>
    <source>
        <strain evidence="2">AVDCRST_MAG87</strain>
    </source>
</reference>
<feature type="region of interest" description="Disordered" evidence="1">
    <location>
        <begin position="97"/>
        <end position="134"/>
    </location>
</feature>
<evidence type="ECO:0000256" key="1">
    <source>
        <dbReference type="SAM" id="MobiDB-lite"/>
    </source>
</evidence>
<name>A0A6J4VRA2_9BACT</name>
<protein>
    <submittedName>
        <fullName evidence="2">Uncharacterized protein</fullName>
    </submittedName>
</protein>